<organism evidence="5 6">
    <name type="scientific">Parabacteroides faecis</name>
    <dbReference type="NCBI Taxonomy" id="1217282"/>
    <lineage>
        <taxon>Bacteria</taxon>
        <taxon>Pseudomonadati</taxon>
        <taxon>Bacteroidota</taxon>
        <taxon>Bacteroidia</taxon>
        <taxon>Bacteroidales</taxon>
        <taxon>Tannerellaceae</taxon>
        <taxon>Parabacteroides</taxon>
    </lineage>
</organism>
<dbReference type="InterPro" id="IPR040719">
    <property type="entry name" value="DUF5597"/>
</dbReference>
<name>A0ABR6KPA1_9BACT</name>
<feature type="domain" description="DUF5597" evidence="4">
    <location>
        <begin position="393"/>
        <end position="513"/>
    </location>
</feature>
<evidence type="ECO:0000259" key="4">
    <source>
        <dbReference type="Pfam" id="PF18120"/>
    </source>
</evidence>
<evidence type="ECO:0000256" key="2">
    <source>
        <dbReference type="ARBA" id="ARBA00023295"/>
    </source>
</evidence>
<evidence type="ECO:0000259" key="3">
    <source>
        <dbReference type="Pfam" id="PF02449"/>
    </source>
</evidence>
<reference evidence="5 6" key="1">
    <citation type="submission" date="2020-08" db="EMBL/GenBank/DDBJ databases">
        <title>Genomic Encyclopedia of Type Strains, Phase IV (KMG-IV): sequencing the most valuable type-strain genomes for metagenomic binning, comparative biology and taxonomic classification.</title>
        <authorList>
            <person name="Goeker M."/>
        </authorList>
    </citation>
    <scope>NUCLEOTIDE SEQUENCE [LARGE SCALE GENOMIC DNA]</scope>
    <source>
        <strain evidence="5 6">DSM 102983</strain>
    </source>
</reference>
<dbReference type="InterPro" id="IPR013529">
    <property type="entry name" value="Glyco_hydro_42_N"/>
</dbReference>
<evidence type="ECO:0000313" key="6">
    <source>
        <dbReference type="Proteomes" id="UP000533637"/>
    </source>
</evidence>
<dbReference type="SUPFAM" id="SSF51445">
    <property type="entry name" value="(Trans)glycosidases"/>
    <property type="match status" value="1"/>
</dbReference>
<evidence type="ECO:0000313" key="5">
    <source>
        <dbReference type="EMBL" id="MBB4623334.1"/>
    </source>
</evidence>
<evidence type="ECO:0000256" key="1">
    <source>
        <dbReference type="ARBA" id="ARBA00022801"/>
    </source>
</evidence>
<keyword evidence="2" id="KW-0326">Glycosidase</keyword>
<keyword evidence="6" id="KW-1185">Reference proteome</keyword>
<accession>A0ABR6KPA1</accession>
<dbReference type="InterPro" id="IPR017853">
    <property type="entry name" value="GH"/>
</dbReference>
<proteinExistence type="predicted"/>
<dbReference type="Gene3D" id="3.20.20.80">
    <property type="entry name" value="Glycosidases"/>
    <property type="match status" value="1"/>
</dbReference>
<evidence type="ECO:0008006" key="7">
    <source>
        <dbReference type="Google" id="ProtNLM"/>
    </source>
</evidence>
<dbReference type="Gene3D" id="2.60.220.20">
    <property type="entry name" value="putative beta-Galactosidase from caulobacter crescentus"/>
    <property type="match status" value="1"/>
</dbReference>
<sequence length="531" mass="60939">MKKNRVFSLVTVVLIVTTFCVDAQKLPYITVNREGVKQLIVDEKPFIFLSGELHNSTASNLRYLSPRMKDLKERYLNSVIATVSWELFEPREGEYDYALVKGIIDQARENDMKLILIWFGTWKNTWSTYAPEWVKTNIKRFPRMQIKNGINSGALSAFGENTRKADAKAFAELMRYIREYDAKEQTVLMMQVENETGLLGTSRDRSNIAEAAFKEQVPVTLIEYLKQNKLNLTSEMKNMLQLTGNKLTGTWREVFGYGADEVFSAWYVSQYVEDIILAGKAEYAIPMYVNAWLDGSFSKDLVPNYPSGGPVSKMFDVWRAGAPSIDLYGADVYLDDFKKVCDQYTQQGNPLFLPELAPSVRQAAYVYYALGRNAMCFAPFAIDGFNSETAAVVARSYQSLKGFLPFFSQHCGKDRNIGLLYTGREEEICQLGNYRIQVRYNQQRNENEYRSESGGLILQTDKDEFFICGFGMQLSFYPVSEKSDMQIEFLLHEEGSFDDGVWHSERRMNGDELSIRMTTPSIRKVKFHIYK</sequence>
<dbReference type="EMBL" id="JACHOC010000006">
    <property type="protein sequence ID" value="MBB4623334.1"/>
    <property type="molecule type" value="Genomic_DNA"/>
</dbReference>
<feature type="domain" description="Glycoside hydrolase family 42 N-terminal" evidence="3">
    <location>
        <begin position="68"/>
        <end position="215"/>
    </location>
</feature>
<keyword evidence="1" id="KW-0378">Hydrolase</keyword>
<dbReference type="Proteomes" id="UP000533637">
    <property type="component" value="Unassembled WGS sequence"/>
</dbReference>
<gene>
    <name evidence="5" type="ORF">GGQ57_003246</name>
</gene>
<comment type="caution">
    <text evidence="5">The sequence shown here is derived from an EMBL/GenBank/DDBJ whole genome shotgun (WGS) entry which is preliminary data.</text>
</comment>
<dbReference type="Pfam" id="PF18120">
    <property type="entry name" value="DUF5597"/>
    <property type="match status" value="1"/>
</dbReference>
<dbReference type="RefSeq" id="WP_183671476.1">
    <property type="nucleotide sequence ID" value="NZ_BMPB01000007.1"/>
</dbReference>
<protein>
    <recommendedName>
        <fullName evidence="7">Beta-galactosidase</fullName>
    </recommendedName>
</protein>
<dbReference type="Pfam" id="PF02449">
    <property type="entry name" value="Glyco_hydro_42"/>
    <property type="match status" value="1"/>
</dbReference>